<reference evidence="4 5" key="1">
    <citation type="submission" date="2020-06" db="EMBL/GenBank/DDBJ databases">
        <title>Nonomuraea sp. SMC257, a novel actinomycete isolated from soil.</title>
        <authorList>
            <person name="Chanama M."/>
        </authorList>
    </citation>
    <scope>NUCLEOTIDE SEQUENCE [LARGE SCALE GENOMIC DNA]</scope>
    <source>
        <strain evidence="4 5">SMC257</strain>
    </source>
</reference>
<dbReference type="InterPro" id="IPR036691">
    <property type="entry name" value="Endo/exonu/phosph_ase_sf"/>
</dbReference>
<keyword evidence="2" id="KW-0812">Transmembrane</keyword>
<dbReference type="EMBL" id="JABWGN010000003">
    <property type="protein sequence ID" value="NUW31563.1"/>
    <property type="molecule type" value="Genomic_DNA"/>
</dbReference>
<dbReference type="Proteomes" id="UP000586042">
    <property type="component" value="Unassembled WGS sequence"/>
</dbReference>
<protein>
    <submittedName>
        <fullName evidence="4">Endonuclease/exonuclease/phosphatase family protein</fullName>
    </submittedName>
</protein>
<gene>
    <name evidence="4" type="ORF">HTZ77_09005</name>
</gene>
<evidence type="ECO:0000259" key="3">
    <source>
        <dbReference type="Pfam" id="PF03372"/>
    </source>
</evidence>
<keyword evidence="4" id="KW-0540">Nuclease</keyword>
<keyword evidence="5" id="KW-1185">Reference proteome</keyword>
<feature type="region of interest" description="Disordered" evidence="1">
    <location>
        <begin position="107"/>
        <end position="139"/>
    </location>
</feature>
<evidence type="ECO:0000256" key="1">
    <source>
        <dbReference type="SAM" id="MobiDB-lite"/>
    </source>
</evidence>
<comment type="caution">
    <text evidence="4">The sequence shown here is derived from an EMBL/GenBank/DDBJ whole genome shotgun (WGS) entry which is preliminary data.</text>
</comment>
<dbReference type="SUPFAM" id="SSF56219">
    <property type="entry name" value="DNase I-like"/>
    <property type="match status" value="1"/>
</dbReference>
<keyword evidence="4" id="KW-0378">Hydrolase</keyword>
<keyword evidence="4" id="KW-0269">Exonuclease</keyword>
<keyword evidence="2" id="KW-0472">Membrane</keyword>
<dbReference type="AlphaFoldDB" id="A0A7Y6M1F0"/>
<sequence length="372" mass="37714">MRRWQRVAAGVVTGVPGGVLAGWAAVRWSGFEPGWPWVPVVAFTPYAGGAAVVLLLAAGLLRLRAPAALALVAVVGLGAAVLPRALPDGDAGGARVLALSTGHPRDAGGAGAGALSTGHPRDAGGAGAGAPSTGHPRDAGGAGLRVLSANLLVGSADPAALVALVDRLRPDVLALQELTPAAQEGLERAGLSRALPYVVARPGPGADGSALYARHRLTPAAGPPPSTFEQVAGVLELPGGTRVEVVSVHPCAVHVSETRPCWRQELEALPRADGTLRVLAGDFNATLDHLPLRRLLASGYRDAADAAGRGLTPTWPARGWHGLPGVAIDHVLVPERVSVRGYGVQAPVGSDHRPVLAELALPASWPAEADGS</sequence>
<organism evidence="4 5">
    <name type="scientific">Nonomuraea montanisoli</name>
    <dbReference type="NCBI Taxonomy" id="2741721"/>
    <lineage>
        <taxon>Bacteria</taxon>
        <taxon>Bacillati</taxon>
        <taxon>Actinomycetota</taxon>
        <taxon>Actinomycetes</taxon>
        <taxon>Streptosporangiales</taxon>
        <taxon>Streptosporangiaceae</taxon>
        <taxon>Nonomuraea</taxon>
    </lineage>
</organism>
<dbReference type="GO" id="GO:0004519">
    <property type="term" value="F:endonuclease activity"/>
    <property type="evidence" value="ECO:0007669"/>
    <property type="project" value="UniProtKB-KW"/>
</dbReference>
<feature type="domain" description="Endonuclease/exonuclease/phosphatase" evidence="3">
    <location>
        <begin position="147"/>
        <end position="352"/>
    </location>
</feature>
<dbReference type="RefSeq" id="WP_175589005.1">
    <property type="nucleotide sequence ID" value="NZ_JABWGN010000003.1"/>
</dbReference>
<dbReference type="Gene3D" id="3.60.10.10">
    <property type="entry name" value="Endonuclease/exonuclease/phosphatase"/>
    <property type="match status" value="1"/>
</dbReference>
<dbReference type="GO" id="GO:0004527">
    <property type="term" value="F:exonuclease activity"/>
    <property type="evidence" value="ECO:0007669"/>
    <property type="project" value="UniProtKB-KW"/>
</dbReference>
<evidence type="ECO:0000313" key="5">
    <source>
        <dbReference type="Proteomes" id="UP000586042"/>
    </source>
</evidence>
<dbReference type="Pfam" id="PF03372">
    <property type="entry name" value="Exo_endo_phos"/>
    <property type="match status" value="1"/>
</dbReference>
<proteinExistence type="predicted"/>
<keyword evidence="4" id="KW-0255">Endonuclease</keyword>
<keyword evidence="2" id="KW-1133">Transmembrane helix</keyword>
<evidence type="ECO:0000313" key="4">
    <source>
        <dbReference type="EMBL" id="NUW31563.1"/>
    </source>
</evidence>
<name>A0A7Y6M1F0_9ACTN</name>
<dbReference type="InterPro" id="IPR005135">
    <property type="entry name" value="Endo/exonuclease/phosphatase"/>
</dbReference>
<feature type="transmembrane region" description="Helical" evidence="2">
    <location>
        <begin position="37"/>
        <end position="61"/>
    </location>
</feature>
<feature type="transmembrane region" description="Helical" evidence="2">
    <location>
        <begin position="68"/>
        <end position="86"/>
    </location>
</feature>
<accession>A0A7Y6M1F0</accession>
<evidence type="ECO:0000256" key="2">
    <source>
        <dbReference type="SAM" id="Phobius"/>
    </source>
</evidence>